<dbReference type="AlphaFoldDB" id="A0A445JK56"/>
<evidence type="ECO:0000313" key="1">
    <source>
        <dbReference type="EMBL" id="RZB98813.1"/>
    </source>
</evidence>
<organism evidence="1 2">
    <name type="scientific">Glycine soja</name>
    <name type="common">Wild soybean</name>
    <dbReference type="NCBI Taxonomy" id="3848"/>
    <lineage>
        <taxon>Eukaryota</taxon>
        <taxon>Viridiplantae</taxon>
        <taxon>Streptophyta</taxon>
        <taxon>Embryophyta</taxon>
        <taxon>Tracheophyta</taxon>
        <taxon>Spermatophyta</taxon>
        <taxon>Magnoliopsida</taxon>
        <taxon>eudicotyledons</taxon>
        <taxon>Gunneridae</taxon>
        <taxon>Pentapetalae</taxon>
        <taxon>rosids</taxon>
        <taxon>fabids</taxon>
        <taxon>Fabales</taxon>
        <taxon>Fabaceae</taxon>
        <taxon>Papilionoideae</taxon>
        <taxon>50 kb inversion clade</taxon>
        <taxon>NPAAA clade</taxon>
        <taxon>indigoferoid/millettioid clade</taxon>
        <taxon>Phaseoleae</taxon>
        <taxon>Glycine</taxon>
        <taxon>Glycine subgen. Soja</taxon>
    </lineage>
</organism>
<dbReference type="EMBL" id="QZWG01000008">
    <property type="protein sequence ID" value="RZB98813.1"/>
    <property type="molecule type" value="Genomic_DNA"/>
</dbReference>
<evidence type="ECO:0000313" key="2">
    <source>
        <dbReference type="Proteomes" id="UP000289340"/>
    </source>
</evidence>
<accession>A0A445JK56</accession>
<sequence length="88" mass="10007">MNFSKSVHILLRKIRCFFNVIFCGAVLEWSRKSGVFNVEVKTQQTTEILQTLVLDDETVEVKSTGFGDFSSVPIGRISYRCKSKDGNR</sequence>
<name>A0A445JK56_GLYSO</name>
<dbReference type="Proteomes" id="UP000289340">
    <property type="component" value="Chromosome 8"/>
</dbReference>
<keyword evidence="2" id="KW-1185">Reference proteome</keyword>
<gene>
    <name evidence="1" type="ORF">D0Y65_021615</name>
</gene>
<proteinExistence type="predicted"/>
<reference evidence="1 2" key="1">
    <citation type="submission" date="2018-09" db="EMBL/GenBank/DDBJ databases">
        <title>A high-quality reference genome of wild soybean provides a powerful tool to mine soybean genomes.</title>
        <authorList>
            <person name="Xie M."/>
            <person name="Chung C.Y.L."/>
            <person name="Li M.-W."/>
            <person name="Wong F.-L."/>
            <person name="Chan T.-F."/>
            <person name="Lam H.-M."/>
        </authorList>
    </citation>
    <scope>NUCLEOTIDE SEQUENCE [LARGE SCALE GENOMIC DNA]</scope>
    <source>
        <strain evidence="2">cv. W05</strain>
        <tissue evidence="1">Hypocotyl of etiolated seedlings</tissue>
    </source>
</reference>
<comment type="caution">
    <text evidence="1">The sequence shown here is derived from an EMBL/GenBank/DDBJ whole genome shotgun (WGS) entry which is preliminary data.</text>
</comment>
<protein>
    <submittedName>
        <fullName evidence="1">Uncharacterized protein</fullName>
    </submittedName>
</protein>